<evidence type="ECO:0000256" key="8">
    <source>
        <dbReference type="ARBA" id="ARBA00023132"/>
    </source>
</evidence>
<dbReference type="SMART" id="SM00160">
    <property type="entry name" value="RanBD"/>
    <property type="match status" value="1"/>
</dbReference>
<dbReference type="Gene3D" id="2.30.29.30">
    <property type="entry name" value="Pleckstrin-homology domain (PH domain)/Phosphotyrosine-binding domain (PTB)"/>
    <property type="match status" value="1"/>
</dbReference>
<dbReference type="Pfam" id="PF08911">
    <property type="entry name" value="NUP50"/>
    <property type="match status" value="1"/>
</dbReference>
<keyword evidence="3" id="KW-0677">Repeat</keyword>
<dbReference type="InterPro" id="IPR000156">
    <property type="entry name" value="Ran_bind_dom"/>
</dbReference>
<dbReference type="InterPro" id="IPR045255">
    <property type="entry name" value="RanBP1-like"/>
</dbReference>
<evidence type="ECO:0000259" key="11">
    <source>
        <dbReference type="PROSITE" id="PS50196"/>
    </source>
</evidence>
<evidence type="ECO:0000256" key="10">
    <source>
        <dbReference type="SAM" id="MobiDB-lite"/>
    </source>
</evidence>
<dbReference type="SUPFAM" id="SSF50729">
    <property type="entry name" value="PH domain-like"/>
    <property type="match status" value="1"/>
</dbReference>
<feature type="compositionally biased region" description="Basic and acidic residues" evidence="10">
    <location>
        <begin position="106"/>
        <end position="164"/>
    </location>
</feature>
<reference evidence="12 13" key="1">
    <citation type="submission" date="2024-06" db="EMBL/GenBank/DDBJ databases">
        <title>A chromosome level genome sequence of Diviner's sage (Salvia divinorum).</title>
        <authorList>
            <person name="Ford S.A."/>
            <person name="Ro D.-K."/>
            <person name="Ness R.W."/>
            <person name="Phillips M.A."/>
        </authorList>
    </citation>
    <scope>NUCLEOTIDE SEQUENCE [LARGE SCALE GENOMIC DNA]</scope>
    <source>
        <strain evidence="12">SAF-2024a</strain>
        <tissue evidence="12">Leaf</tissue>
    </source>
</reference>
<feature type="compositionally biased region" description="Acidic residues" evidence="10">
    <location>
        <begin position="243"/>
        <end position="258"/>
    </location>
</feature>
<keyword evidence="13" id="KW-1185">Reference proteome</keyword>
<keyword evidence="9" id="KW-0539">Nucleus</keyword>
<evidence type="ECO:0000256" key="2">
    <source>
        <dbReference type="ARBA" id="ARBA00022448"/>
    </source>
</evidence>
<evidence type="ECO:0000313" key="12">
    <source>
        <dbReference type="EMBL" id="KAL1551510.1"/>
    </source>
</evidence>
<comment type="caution">
    <text evidence="12">The sequence shown here is derived from an EMBL/GenBank/DDBJ whole genome shotgun (WGS) entry which is preliminary data.</text>
</comment>
<dbReference type="Pfam" id="PF00638">
    <property type="entry name" value="Ran_BP1"/>
    <property type="match status" value="1"/>
</dbReference>
<evidence type="ECO:0000256" key="3">
    <source>
        <dbReference type="ARBA" id="ARBA00022737"/>
    </source>
</evidence>
<keyword evidence="2" id="KW-0813">Transport</keyword>
<evidence type="ECO:0000256" key="6">
    <source>
        <dbReference type="ARBA" id="ARBA00022990"/>
    </source>
</evidence>
<dbReference type="Proteomes" id="UP001567538">
    <property type="component" value="Unassembled WGS sequence"/>
</dbReference>
<feature type="region of interest" description="Disordered" evidence="10">
    <location>
        <begin position="459"/>
        <end position="479"/>
    </location>
</feature>
<evidence type="ECO:0000256" key="5">
    <source>
        <dbReference type="ARBA" id="ARBA00022927"/>
    </source>
</evidence>
<organism evidence="12 13">
    <name type="scientific">Salvia divinorum</name>
    <name type="common">Maria pastora</name>
    <name type="synonym">Diviner's sage</name>
    <dbReference type="NCBI Taxonomy" id="28513"/>
    <lineage>
        <taxon>Eukaryota</taxon>
        <taxon>Viridiplantae</taxon>
        <taxon>Streptophyta</taxon>
        <taxon>Embryophyta</taxon>
        <taxon>Tracheophyta</taxon>
        <taxon>Spermatophyta</taxon>
        <taxon>Magnoliopsida</taxon>
        <taxon>eudicotyledons</taxon>
        <taxon>Gunneridae</taxon>
        <taxon>Pentapetalae</taxon>
        <taxon>asterids</taxon>
        <taxon>lamiids</taxon>
        <taxon>Lamiales</taxon>
        <taxon>Lamiaceae</taxon>
        <taxon>Nepetoideae</taxon>
        <taxon>Mentheae</taxon>
        <taxon>Salviinae</taxon>
        <taxon>Salvia</taxon>
        <taxon>Salvia subgen. Calosphace</taxon>
    </lineage>
</organism>
<dbReference type="InterPro" id="IPR011993">
    <property type="entry name" value="PH-like_dom_sf"/>
</dbReference>
<evidence type="ECO:0000313" key="13">
    <source>
        <dbReference type="Proteomes" id="UP001567538"/>
    </source>
</evidence>
<dbReference type="CDD" id="cd13169">
    <property type="entry name" value="RanBD_NUP50_plant"/>
    <property type="match status" value="1"/>
</dbReference>
<keyword evidence="5" id="KW-0653">Protein transport</keyword>
<dbReference type="InterPro" id="IPR045207">
    <property type="entry name" value="RanBD_NUP50_plant"/>
</dbReference>
<dbReference type="PROSITE" id="PS50196">
    <property type="entry name" value="RANBD1"/>
    <property type="match status" value="1"/>
</dbReference>
<dbReference type="GO" id="GO:0015031">
    <property type="term" value="P:protein transport"/>
    <property type="evidence" value="ECO:0007669"/>
    <property type="project" value="UniProtKB-KW"/>
</dbReference>
<dbReference type="InterPro" id="IPR015007">
    <property type="entry name" value="NUP2/50/61"/>
</dbReference>
<proteinExistence type="predicted"/>
<name>A0ABD1H690_SALDI</name>
<dbReference type="EMBL" id="JBEAFC010000007">
    <property type="protein sequence ID" value="KAL1551510.1"/>
    <property type="molecule type" value="Genomic_DNA"/>
</dbReference>
<comment type="subcellular location">
    <subcellularLocation>
        <location evidence="1">Nucleus</location>
        <location evidence="1">Nuclear pore complex</location>
    </subcellularLocation>
</comment>
<keyword evidence="7" id="KW-0811">Translocation</keyword>
<gene>
    <name evidence="12" type="ORF">AAHA92_19346</name>
</gene>
<keyword evidence="6" id="KW-0007">Acetylation</keyword>
<keyword evidence="8" id="KW-0906">Nuclear pore complex</keyword>
<evidence type="ECO:0000256" key="4">
    <source>
        <dbReference type="ARBA" id="ARBA00022816"/>
    </source>
</evidence>
<feature type="compositionally biased region" description="Polar residues" evidence="10">
    <location>
        <begin position="180"/>
        <end position="194"/>
    </location>
</feature>
<dbReference type="GO" id="GO:0005643">
    <property type="term" value="C:nuclear pore"/>
    <property type="evidence" value="ECO:0007669"/>
    <property type="project" value="UniProtKB-SubCell"/>
</dbReference>
<evidence type="ECO:0000256" key="1">
    <source>
        <dbReference type="ARBA" id="ARBA00004567"/>
    </source>
</evidence>
<keyword evidence="4" id="KW-0509">mRNA transport</keyword>
<evidence type="ECO:0000256" key="9">
    <source>
        <dbReference type="ARBA" id="ARBA00023242"/>
    </source>
</evidence>
<sequence length="479" mass="50819">MGDSENLQPSKKRAAGVQLSRENPGLDDDEPEQEAGTFKKASDDVLAKRRIVKVRRPQTSTPAAPPPAAASNPFAAIRLVPPTSSPAAPAQVEAHSGQSKETNQIDESKSDNRVDEPSKEESTKDEKTDVNDDNSKQPEDKVDDSKAQPDDKNANVVDQEKDNSVAEEVVEGGNSGDGATKSTEAVTVEEQTGNDVKGDGDEKDNSVAEEVVEGANSGDGTTKSTEADTIEAQPGKDVKGDGDENEKESETAAEENEEAAPFSSFRQLSSTQNAFSGLTGTGFSSTSFSFGSITTDGTAPKIDCTTFSFGVSNNGSSSIFGSAGASTITKSEGTKFPPKQEVPLETGEENENAVFTADSILFEYMDGSWKERGKGELKVNVSTTGTGKARLVMRARGNYRLILNASLFPDMKLANMDKKGITFACVNSAGEAKDTLSTFALKFKDPSIVEDFRAEVTKHKSTAPVALRTPENSPKADES</sequence>
<dbReference type="PANTHER" id="PTHR23138">
    <property type="entry name" value="RAN BINDING PROTEIN"/>
    <property type="match status" value="1"/>
</dbReference>
<feature type="domain" description="RanBD1" evidence="11">
    <location>
        <begin position="338"/>
        <end position="458"/>
    </location>
</feature>
<protein>
    <submittedName>
        <fullName evidence="12">Nuclear pore complex protein NUP50A-like</fullName>
    </submittedName>
</protein>
<accession>A0ABD1H690</accession>
<feature type="region of interest" description="Disordered" evidence="10">
    <location>
        <begin position="1"/>
        <end position="266"/>
    </location>
</feature>
<evidence type="ECO:0000256" key="7">
    <source>
        <dbReference type="ARBA" id="ARBA00023010"/>
    </source>
</evidence>
<feature type="compositionally biased region" description="Basic and acidic residues" evidence="10">
    <location>
        <begin position="196"/>
        <end position="206"/>
    </location>
</feature>
<dbReference type="GO" id="GO:0051028">
    <property type="term" value="P:mRNA transport"/>
    <property type="evidence" value="ECO:0007669"/>
    <property type="project" value="UniProtKB-KW"/>
</dbReference>
<dbReference type="PANTHER" id="PTHR23138:SF142">
    <property type="entry name" value="RAN-BINDING PROTEIN 3B-RELATED"/>
    <property type="match status" value="1"/>
</dbReference>
<dbReference type="AlphaFoldDB" id="A0ABD1H690"/>